<evidence type="ECO:0000256" key="5">
    <source>
        <dbReference type="ARBA" id="ARBA00022989"/>
    </source>
</evidence>
<dbReference type="PANTHER" id="PTHR33778">
    <property type="entry name" value="PROTEIN MGTC"/>
    <property type="match status" value="1"/>
</dbReference>
<accession>A0A9D2CZT2</accession>
<evidence type="ECO:0000313" key="9">
    <source>
        <dbReference type="EMBL" id="HIZ03895.1"/>
    </source>
</evidence>
<dbReference type="AlphaFoldDB" id="A0A9D2CZT2"/>
<gene>
    <name evidence="9" type="ORF">H9727_06370</name>
</gene>
<name>A0A9D2CZT2_9FIRM</name>
<reference evidence="9" key="2">
    <citation type="submission" date="2021-04" db="EMBL/GenBank/DDBJ databases">
        <authorList>
            <person name="Gilroy R."/>
        </authorList>
    </citation>
    <scope>NUCLEOTIDE SEQUENCE</scope>
    <source>
        <strain evidence="9">CHK187-5294</strain>
    </source>
</reference>
<feature type="domain" description="MgtC/SapB/SrpB/YhiD N-terminal" evidence="8">
    <location>
        <begin position="4"/>
        <end position="123"/>
    </location>
</feature>
<evidence type="ECO:0000259" key="8">
    <source>
        <dbReference type="Pfam" id="PF02308"/>
    </source>
</evidence>
<evidence type="ECO:0000256" key="4">
    <source>
        <dbReference type="ARBA" id="ARBA00022692"/>
    </source>
</evidence>
<sequence>MGSILLAVILGFAIGFERKLRFKEAGIRTHTIVCAGAALMMVVSKYGFDDSGGFDASRVAAQIVSGIGFLGAGMIIYRRQVVHGLTTAAGVWATAGVGMAAGSGLYLVAFGATLILILAQCILHTHFKPFCNKIYMQIKICFEQTTDENKRIQEIFGVKRFTRLNVIKEEDKIIYIATLSTAEEFPSTRIGQIMAENPYIRSIERCDDD</sequence>
<dbReference type="InterPro" id="IPR003416">
    <property type="entry name" value="MgtC/SapB/SrpB/YhiD_fam"/>
</dbReference>
<evidence type="ECO:0000256" key="6">
    <source>
        <dbReference type="ARBA" id="ARBA00023136"/>
    </source>
</evidence>
<keyword evidence="6 7" id="KW-0472">Membrane</keyword>
<comment type="caution">
    <text evidence="9">The sequence shown here is derived from an EMBL/GenBank/DDBJ whole genome shotgun (WGS) entry which is preliminary data.</text>
</comment>
<dbReference type="PRINTS" id="PR01837">
    <property type="entry name" value="MGTCSAPBPROT"/>
</dbReference>
<evidence type="ECO:0000313" key="10">
    <source>
        <dbReference type="Proteomes" id="UP000824132"/>
    </source>
</evidence>
<organism evidence="9 10">
    <name type="scientific">Candidatus Borkfalkia avistercoris</name>
    <dbReference type="NCBI Taxonomy" id="2838504"/>
    <lineage>
        <taxon>Bacteria</taxon>
        <taxon>Bacillati</taxon>
        <taxon>Bacillota</taxon>
        <taxon>Clostridia</taxon>
        <taxon>Christensenellales</taxon>
        <taxon>Christensenellaceae</taxon>
        <taxon>Candidatus Borkfalkia</taxon>
    </lineage>
</organism>
<dbReference type="EMBL" id="DXCL01000037">
    <property type="protein sequence ID" value="HIZ03895.1"/>
    <property type="molecule type" value="Genomic_DNA"/>
</dbReference>
<keyword evidence="4 7" id="KW-0812">Transmembrane</keyword>
<dbReference type="Proteomes" id="UP000824132">
    <property type="component" value="Unassembled WGS sequence"/>
</dbReference>
<comment type="similarity">
    <text evidence="2">Belongs to the MgtC/SapB family.</text>
</comment>
<feature type="transmembrane region" description="Helical" evidence="7">
    <location>
        <begin position="89"/>
        <end position="119"/>
    </location>
</feature>
<proteinExistence type="inferred from homology"/>
<dbReference type="InterPro" id="IPR049177">
    <property type="entry name" value="MgtC_SapB_SrpB_YhiD_N"/>
</dbReference>
<comment type="subcellular location">
    <subcellularLocation>
        <location evidence="1">Cell membrane</location>
        <topology evidence="1">Multi-pass membrane protein</topology>
    </subcellularLocation>
</comment>
<reference evidence="9" key="1">
    <citation type="journal article" date="2021" name="PeerJ">
        <title>Extensive microbial diversity within the chicken gut microbiome revealed by metagenomics and culture.</title>
        <authorList>
            <person name="Gilroy R."/>
            <person name="Ravi A."/>
            <person name="Getino M."/>
            <person name="Pursley I."/>
            <person name="Horton D.L."/>
            <person name="Alikhan N.F."/>
            <person name="Baker D."/>
            <person name="Gharbi K."/>
            <person name="Hall N."/>
            <person name="Watson M."/>
            <person name="Adriaenssens E.M."/>
            <person name="Foster-Nyarko E."/>
            <person name="Jarju S."/>
            <person name="Secka A."/>
            <person name="Antonio M."/>
            <person name="Oren A."/>
            <person name="Chaudhuri R.R."/>
            <person name="La Ragione R."/>
            <person name="Hildebrand F."/>
            <person name="Pallen M.J."/>
        </authorList>
    </citation>
    <scope>NUCLEOTIDE SEQUENCE</scope>
    <source>
        <strain evidence="9">CHK187-5294</strain>
    </source>
</reference>
<evidence type="ECO:0000256" key="1">
    <source>
        <dbReference type="ARBA" id="ARBA00004651"/>
    </source>
</evidence>
<dbReference type="GO" id="GO:0005886">
    <property type="term" value="C:plasma membrane"/>
    <property type="evidence" value="ECO:0007669"/>
    <property type="project" value="UniProtKB-SubCell"/>
</dbReference>
<evidence type="ECO:0000256" key="7">
    <source>
        <dbReference type="SAM" id="Phobius"/>
    </source>
</evidence>
<keyword evidence="5 7" id="KW-1133">Transmembrane helix</keyword>
<dbReference type="Pfam" id="PF02308">
    <property type="entry name" value="MgtC"/>
    <property type="match status" value="1"/>
</dbReference>
<evidence type="ECO:0000256" key="2">
    <source>
        <dbReference type="ARBA" id="ARBA00009298"/>
    </source>
</evidence>
<feature type="transmembrane region" description="Helical" evidence="7">
    <location>
        <begin position="59"/>
        <end position="77"/>
    </location>
</feature>
<evidence type="ECO:0000256" key="3">
    <source>
        <dbReference type="ARBA" id="ARBA00022475"/>
    </source>
</evidence>
<protein>
    <submittedName>
        <fullName evidence="9">MgtC/SapB family protein</fullName>
    </submittedName>
</protein>
<dbReference type="PANTHER" id="PTHR33778:SF1">
    <property type="entry name" value="MAGNESIUM TRANSPORTER YHID-RELATED"/>
    <property type="match status" value="1"/>
</dbReference>
<feature type="transmembrane region" description="Helical" evidence="7">
    <location>
        <begin position="25"/>
        <end position="47"/>
    </location>
</feature>
<keyword evidence="3" id="KW-1003">Cell membrane</keyword>